<dbReference type="EMBL" id="JRKL02004590">
    <property type="protein sequence ID" value="KAF3952239.1"/>
    <property type="molecule type" value="Genomic_DNA"/>
</dbReference>
<gene>
    <name evidence="1" type="ORF">CMV_022185</name>
</gene>
<dbReference type="AlphaFoldDB" id="A0A8J4QS03"/>
<sequence>MLEVEDLGVTGGDGGDKFGVKELEDSATDVGELRLDLGSVVPKHGHVVLIAVALLLLDRAWHSRVH</sequence>
<evidence type="ECO:0000313" key="2">
    <source>
        <dbReference type="Proteomes" id="UP000737018"/>
    </source>
</evidence>
<comment type="caution">
    <text evidence="1">The sequence shown here is derived from an EMBL/GenBank/DDBJ whole genome shotgun (WGS) entry which is preliminary data.</text>
</comment>
<proteinExistence type="predicted"/>
<accession>A0A8J4QS03</accession>
<name>A0A8J4QS03_9ROSI</name>
<dbReference type="Proteomes" id="UP000737018">
    <property type="component" value="Unassembled WGS sequence"/>
</dbReference>
<keyword evidence="2" id="KW-1185">Reference proteome</keyword>
<organism evidence="1 2">
    <name type="scientific">Castanea mollissima</name>
    <name type="common">Chinese chestnut</name>
    <dbReference type="NCBI Taxonomy" id="60419"/>
    <lineage>
        <taxon>Eukaryota</taxon>
        <taxon>Viridiplantae</taxon>
        <taxon>Streptophyta</taxon>
        <taxon>Embryophyta</taxon>
        <taxon>Tracheophyta</taxon>
        <taxon>Spermatophyta</taxon>
        <taxon>Magnoliopsida</taxon>
        <taxon>eudicotyledons</taxon>
        <taxon>Gunneridae</taxon>
        <taxon>Pentapetalae</taxon>
        <taxon>rosids</taxon>
        <taxon>fabids</taxon>
        <taxon>Fagales</taxon>
        <taxon>Fagaceae</taxon>
        <taxon>Castanea</taxon>
    </lineage>
</organism>
<protein>
    <submittedName>
        <fullName evidence="1">Uncharacterized protein</fullName>
    </submittedName>
</protein>
<reference evidence="1" key="1">
    <citation type="submission" date="2020-03" db="EMBL/GenBank/DDBJ databases">
        <title>Castanea mollissima Vanexum genome sequencing.</title>
        <authorList>
            <person name="Staton M."/>
        </authorList>
    </citation>
    <scope>NUCLEOTIDE SEQUENCE</scope>
    <source>
        <tissue evidence="1">Leaf</tissue>
    </source>
</reference>
<evidence type="ECO:0000313" key="1">
    <source>
        <dbReference type="EMBL" id="KAF3952239.1"/>
    </source>
</evidence>